<name>A0A7R7DN72_9ACTN</name>
<keyword evidence="7" id="KW-1185">Reference proteome</keyword>
<dbReference type="AlphaFoldDB" id="A0A7R7DN72"/>
<dbReference type="GO" id="GO:0003677">
    <property type="term" value="F:DNA binding"/>
    <property type="evidence" value="ECO:0007669"/>
    <property type="project" value="UniProtKB-KW"/>
</dbReference>
<dbReference type="Pfam" id="PF00126">
    <property type="entry name" value="HTH_1"/>
    <property type="match status" value="1"/>
</dbReference>
<evidence type="ECO:0000259" key="5">
    <source>
        <dbReference type="PROSITE" id="PS50931"/>
    </source>
</evidence>
<organism evidence="6 7">
    <name type="scientific">Actinocatenispora thailandica</name>
    <dbReference type="NCBI Taxonomy" id="227318"/>
    <lineage>
        <taxon>Bacteria</taxon>
        <taxon>Bacillati</taxon>
        <taxon>Actinomycetota</taxon>
        <taxon>Actinomycetes</taxon>
        <taxon>Micromonosporales</taxon>
        <taxon>Micromonosporaceae</taxon>
        <taxon>Actinocatenispora</taxon>
    </lineage>
</organism>
<dbReference type="GO" id="GO:0032993">
    <property type="term" value="C:protein-DNA complex"/>
    <property type="evidence" value="ECO:0007669"/>
    <property type="project" value="TreeGrafter"/>
</dbReference>
<dbReference type="PROSITE" id="PS50931">
    <property type="entry name" value="HTH_LYSR"/>
    <property type="match status" value="1"/>
</dbReference>
<dbReference type="InterPro" id="IPR000847">
    <property type="entry name" value="LysR_HTH_N"/>
</dbReference>
<evidence type="ECO:0000256" key="4">
    <source>
        <dbReference type="ARBA" id="ARBA00023163"/>
    </source>
</evidence>
<evidence type="ECO:0000313" key="6">
    <source>
        <dbReference type="EMBL" id="BCJ34661.1"/>
    </source>
</evidence>
<dbReference type="FunFam" id="1.10.10.10:FF:000001">
    <property type="entry name" value="LysR family transcriptional regulator"/>
    <property type="match status" value="1"/>
</dbReference>
<evidence type="ECO:0000313" key="7">
    <source>
        <dbReference type="Proteomes" id="UP000611640"/>
    </source>
</evidence>
<dbReference type="PANTHER" id="PTHR30346">
    <property type="entry name" value="TRANSCRIPTIONAL DUAL REGULATOR HCAR-RELATED"/>
    <property type="match status" value="1"/>
</dbReference>
<comment type="similarity">
    <text evidence="1">Belongs to the LysR transcriptional regulatory family.</text>
</comment>
<dbReference type="PANTHER" id="PTHR30346:SF28">
    <property type="entry name" value="HTH-TYPE TRANSCRIPTIONAL REGULATOR CYNR"/>
    <property type="match status" value="1"/>
</dbReference>
<keyword evidence="3" id="KW-0238">DNA-binding</keyword>
<dbReference type="Pfam" id="PF03466">
    <property type="entry name" value="LysR_substrate"/>
    <property type="match status" value="1"/>
</dbReference>
<evidence type="ECO:0000256" key="2">
    <source>
        <dbReference type="ARBA" id="ARBA00023015"/>
    </source>
</evidence>
<dbReference type="InterPro" id="IPR036388">
    <property type="entry name" value="WH-like_DNA-bd_sf"/>
</dbReference>
<dbReference type="RefSeq" id="WP_203961365.1">
    <property type="nucleotide sequence ID" value="NZ_AP023355.1"/>
</dbReference>
<dbReference type="PRINTS" id="PR00039">
    <property type="entry name" value="HTHLYSR"/>
</dbReference>
<reference evidence="6 7" key="1">
    <citation type="submission" date="2020-08" db="EMBL/GenBank/DDBJ databases">
        <title>Whole genome shotgun sequence of Actinocatenispora thailandica NBRC 105041.</title>
        <authorList>
            <person name="Komaki H."/>
            <person name="Tamura T."/>
        </authorList>
    </citation>
    <scope>NUCLEOTIDE SEQUENCE [LARGE SCALE GENOMIC DNA]</scope>
    <source>
        <strain evidence="6 7">NBRC 105041</strain>
    </source>
</reference>
<dbReference type="Proteomes" id="UP000611640">
    <property type="component" value="Chromosome"/>
</dbReference>
<dbReference type="Gene3D" id="3.40.190.290">
    <property type="match status" value="1"/>
</dbReference>
<gene>
    <name evidence="6" type="ORF">Athai_21640</name>
</gene>
<dbReference type="InterPro" id="IPR005119">
    <property type="entry name" value="LysR_subst-bd"/>
</dbReference>
<dbReference type="InterPro" id="IPR036390">
    <property type="entry name" value="WH_DNA-bd_sf"/>
</dbReference>
<dbReference type="SUPFAM" id="SSF46785">
    <property type="entry name" value="Winged helix' DNA-binding domain"/>
    <property type="match status" value="1"/>
</dbReference>
<dbReference type="GO" id="GO:0003700">
    <property type="term" value="F:DNA-binding transcription factor activity"/>
    <property type="evidence" value="ECO:0007669"/>
    <property type="project" value="InterPro"/>
</dbReference>
<keyword evidence="2" id="KW-0805">Transcription regulation</keyword>
<evidence type="ECO:0000256" key="3">
    <source>
        <dbReference type="ARBA" id="ARBA00023125"/>
    </source>
</evidence>
<dbReference type="Gene3D" id="1.10.10.10">
    <property type="entry name" value="Winged helix-like DNA-binding domain superfamily/Winged helix DNA-binding domain"/>
    <property type="match status" value="1"/>
</dbReference>
<protein>
    <submittedName>
        <fullName evidence="6">Transcriptional regulator</fullName>
    </submittedName>
</protein>
<evidence type="ECO:0000256" key="1">
    <source>
        <dbReference type="ARBA" id="ARBA00009437"/>
    </source>
</evidence>
<dbReference type="SUPFAM" id="SSF53850">
    <property type="entry name" value="Periplasmic binding protein-like II"/>
    <property type="match status" value="1"/>
</dbReference>
<dbReference type="KEGG" id="atl:Athai_21640"/>
<accession>A0A7R7DN72</accession>
<sequence>MELRQLDHFVAVAEELHFTRAARRVHVVQSSLSGSIRALERELGTDLFVRTSRRVRLTAAGAALLPAARQALAAAADGRDAVAGVRGVLRGRLSIGVLQTLGGIDLPALLTEFHRRHPGVALRLTNASASGLARATAAGELDVAFVDRPIDPRGLREIPLGSEDLVLAVAAADPLAAAGTVALGTLGDRDFVEYRPDSSLRRRIDEVCVRHGLTRRICCEVDTIAHLVELVAHGLGVSLLPPLTVRGTDRMVGLRTDPPVRRELLAVVAADRTPPPAATALLALLPEATAGGRRPRTA</sequence>
<keyword evidence="4" id="KW-0804">Transcription</keyword>
<dbReference type="EMBL" id="AP023355">
    <property type="protein sequence ID" value="BCJ34661.1"/>
    <property type="molecule type" value="Genomic_DNA"/>
</dbReference>
<feature type="domain" description="HTH lysR-type" evidence="5">
    <location>
        <begin position="1"/>
        <end position="58"/>
    </location>
</feature>
<proteinExistence type="inferred from homology"/>